<name>A0A0C2S684_AMAMK</name>
<dbReference type="InParanoid" id="A0A0C2S684"/>
<feature type="region of interest" description="Disordered" evidence="1">
    <location>
        <begin position="390"/>
        <end position="415"/>
    </location>
</feature>
<proteinExistence type="predicted"/>
<dbReference type="OrthoDB" id="3032860at2759"/>
<evidence type="ECO:0000313" key="2">
    <source>
        <dbReference type="EMBL" id="KIL58260.1"/>
    </source>
</evidence>
<keyword evidence="3" id="KW-1185">Reference proteome</keyword>
<sequence>MSSKDLSNQVPIFDGTNFNIWRTAIAAYLRSQGLWHAIEHVKPELTKEESVARYAEKTTQIEKDRTEAKVNAYKEWDEDDDKALGVIALKMNRDIWHYLRETSKETLDALVVAYGTPGAAGVFVDFQSLIHWKMTNNEDPSIQINKLQTVIDRLNSNNVILPASVLAMTVLAALPSAWDGLASTILATTTLTNLTIPSILPKILEEYRRRGASHSSNAANTSRQSLNHNPRSPRWHGRGGSNSTGRGRPTQPRGSFRGRGRIPYQNPHQNPANQQQDNSYQPRGSFNPRGGHGGNWERNQQNRLNKKKKRAQLAGEAGPSNQTSVYFANIAEADEKKSEYGDSDSGEENQRMPILPFPNARTEEQHYVNQQVINAHWECLDYQRQLNAEAKGKGKQREETPLESSDKENEGKITFDDLSKYPEHIQRLLQKGAETIANGGKPLAQRIWIPLKERIGTLDEPISPELQKSPDYNTNFPENSDNSHMSMNDDQYSELSKARYFKTTSELLADPNFKGQMEIDTKGKPHWFSREDYENMDQGDTTGYVPKTVRNTKSKKRDQEDLAEYKRWENAGRAQDPKTMFDNESIVSLGDERLGPGDYYNEDFTMDEYDG</sequence>
<feature type="compositionally biased region" description="Low complexity" evidence="1">
    <location>
        <begin position="263"/>
        <end position="276"/>
    </location>
</feature>
<feature type="compositionally biased region" description="Acidic residues" evidence="1">
    <location>
        <begin position="600"/>
        <end position="611"/>
    </location>
</feature>
<evidence type="ECO:0000313" key="3">
    <source>
        <dbReference type="Proteomes" id="UP000054549"/>
    </source>
</evidence>
<evidence type="ECO:0000256" key="1">
    <source>
        <dbReference type="SAM" id="MobiDB-lite"/>
    </source>
</evidence>
<dbReference type="EMBL" id="KN818343">
    <property type="protein sequence ID" value="KIL58260.1"/>
    <property type="molecule type" value="Genomic_DNA"/>
</dbReference>
<feature type="compositionally biased region" description="Polar residues" evidence="1">
    <location>
        <begin position="213"/>
        <end position="230"/>
    </location>
</feature>
<dbReference type="PANTHER" id="PTHR47481">
    <property type="match status" value="1"/>
</dbReference>
<feature type="compositionally biased region" description="Basic and acidic residues" evidence="1">
    <location>
        <begin position="557"/>
        <end position="581"/>
    </location>
</feature>
<protein>
    <recommendedName>
        <fullName evidence="4">DUF4219 domain-containing protein</fullName>
    </recommendedName>
</protein>
<feature type="region of interest" description="Disordered" evidence="1">
    <location>
        <begin position="533"/>
        <end position="611"/>
    </location>
</feature>
<dbReference type="HOGENOM" id="CLU_031054_0_0_1"/>
<accession>A0A0C2S684</accession>
<organism evidence="2 3">
    <name type="scientific">Amanita muscaria (strain Koide BX008)</name>
    <dbReference type="NCBI Taxonomy" id="946122"/>
    <lineage>
        <taxon>Eukaryota</taxon>
        <taxon>Fungi</taxon>
        <taxon>Dikarya</taxon>
        <taxon>Basidiomycota</taxon>
        <taxon>Agaricomycotina</taxon>
        <taxon>Agaricomycetes</taxon>
        <taxon>Agaricomycetidae</taxon>
        <taxon>Agaricales</taxon>
        <taxon>Pluteineae</taxon>
        <taxon>Amanitaceae</taxon>
        <taxon>Amanita</taxon>
    </lineage>
</organism>
<dbReference type="Proteomes" id="UP000054549">
    <property type="component" value="Unassembled WGS sequence"/>
</dbReference>
<dbReference type="PANTHER" id="PTHR47481:SF7">
    <property type="entry name" value="CCHC-TYPE DOMAIN-CONTAINING PROTEIN"/>
    <property type="match status" value="1"/>
</dbReference>
<reference evidence="2 3" key="1">
    <citation type="submission" date="2014-04" db="EMBL/GenBank/DDBJ databases">
        <title>Evolutionary Origins and Diversification of the Mycorrhizal Mutualists.</title>
        <authorList>
            <consortium name="DOE Joint Genome Institute"/>
            <consortium name="Mycorrhizal Genomics Consortium"/>
            <person name="Kohler A."/>
            <person name="Kuo A."/>
            <person name="Nagy L.G."/>
            <person name="Floudas D."/>
            <person name="Copeland A."/>
            <person name="Barry K.W."/>
            <person name="Cichocki N."/>
            <person name="Veneault-Fourrey C."/>
            <person name="LaButti K."/>
            <person name="Lindquist E.A."/>
            <person name="Lipzen A."/>
            <person name="Lundell T."/>
            <person name="Morin E."/>
            <person name="Murat C."/>
            <person name="Riley R."/>
            <person name="Ohm R."/>
            <person name="Sun H."/>
            <person name="Tunlid A."/>
            <person name="Henrissat B."/>
            <person name="Grigoriev I.V."/>
            <person name="Hibbett D.S."/>
            <person name="Martin F."/>
        </authorList>
    </citation>
    <scope>NUCLEOTIDE SEQUENCE [LARGE SCALE GENOMIC DNA]</scope>
    <source>
        <strain evidence="2 3">Koide BX008</strain>
    </source>
</reference>
<dbReference type="Pfam" id="PF14223">
    <property type="entry name" value="Retrotran_gag_2"/>
    <property type="match status" value="1"/>
</dbReference>
<evidence type="ECO:0008006" key="4">
    <source>
        <dbReference type="Google" id="ProtNLM"/>
    </source>
</evidence>
<feature type="region of interest" description="Disordered" evidence="1">
    <location>
        <begin position="211"/>
        <end position="326"/>
    </location>
</feature>
<dbReference type="AlphaFoldDB" id="A0A0C2S684"/>
<dbReference type="STRING" id="946122.A0A0C2S684"/>
<gene>
    <name evidence="2" type="ORF">M378DRAFT_15691</name>
</gene>